<evidence type="ECO:0000313" key="3">
    <source>
        <dbReference type="Proteomes" id="UP001596060"/>
    </source>
</evidence>
<organism evidence="2 3">
    <name type="scientific">Bosea massiliensis</name>
    <dbReference type="NCBI Taxonomy" id="151419"/>
    <lineage>
        <taxon>Bacteria</taxon>
        <taxon>Pseudomonadati</taxon>
        <taxon>Pseudomonadota</taxon>
        <taxon>Alphaproteobacteria</taxon>
        <taxon>Hyphomicrobiales</taxon>
        <taxon>Boseaceae</taxon>
        <taxon>Bosea</taxon>
    </lineage>
</organism>
<dbReference type="InterPro" id="IPR001155">
    <property type="entry name" value="OxRdtase_FMN_N"/>
</dbReference>
<dbReference type="PANTHER" id="PTHR22893:SF91">
    <property type="entry name" value="NADPH DEHYDROGENASE 2-RELATED"/>
    <property type="match status" value="1"/>
</dbReference>
<sequence>MSPTLFSPLRLGNIHLRNRVVMAPMTRNRADEAGVPTDLMVEYYRQRSTAGLIIAESSPISAQGTGYPFTPGIYTESQASGWKKIVEAVHAEGGIIFLQLQHCGRISHPDYQPNSAAPVAPSKILPSGQVYTYSGLKDFVPPRPLELSEIPSVISQFECAARFARIAGFDGIEVHGANGYLIDQFLRDGTNLRSDAYGGNQQGRMRLLNEVLDAVIPIWGAEAVGVRLSPQNAFNSMSDSDPMGHFCYFTEQLSNRALGYLHILEGDMSGSVEPLDYSEIRSRYRGNYIANNGYSKISAENAIKNGRADLVAFGSPFIANPDLIHRFIENIPLSEPNSDYFYMGGASGYVDYESAPAP</sequence>
<dbReference type="InterPro" id="IPR013785">
    <property type="entry name" value="Aldolase_TIM"/>
</dbReference>
<keyword evidence="3" id="KW-1185">Reference proteome</keyword>
<dbReference type="SUPFAM" id="SSF51395">
    <property type="entry name" value="FMN-linked oxidoreductases"/>
    <property type="match status" value="1"/>
</dbReference>
<dbReference type="Pfam" id="PF00724">
    <property type="entry name" value="Oxidored_FMN"/>
    <property type="match status" value="1"/>
</dbReference>
<dbReference type="RefSeq" id="WP_377817685.1">
    <property type="nucleotide sequence ID" value="NZ_JBHSLU010000082.1"/>
</dbReference>
<evidence type="ECO:0000259" key="1">
    <source>
        <dbReference type="Pfam" id="PF00724"/>
    </source>
</evidence>
<protein>
    <submittedName>
        <fullName evidence="2">Alkene reductase</fullName>
    </submittedName>
</protein>
<gene>
    <name evidence="2" type="ORF">ACFPN9_23090</name>
</gene>
<feature type="domain" description="NADH:flavin oxidoreductase/NADH oxidase N-terminal" evidence="1">
    <location>
        <begin position="5"/>
        <end position="332"/>
    </location>
</feature>
<dbReference type="EMBL" id="JBHSLU010000082">
    <property type="protein sequence ID" value="MFC5508131.1"/>
    <property type="molecule type" value="Genomic_DNA"/>
</dbReference>
<evidence type="ECO:0000313" key="2">
    <source>
        <dbReference type="EMBL" id="MFC5508131.1"/>
    </source>
</evidence>
<dbReference type="Gene3D" id="3.20.20.70">
    <property type="entry name" value="Aldolase class I"/>
    <property type="match status" value="1"/>
</dbReference>
<dbReference type="Proteomes" id="UP001596060">
    <property type="component" value="Unassembled WGS sequence"/>
</dbReference>
<name>A0ABW0P668_9HYPH</name>
<dbReference type="InterPro" id="IPR045247">
    <property type="entry name" value="Oye-like"/>
</dbReference>
<dbReference type="CDD" id="cd02933">
    <property type="entry name" value="OYE_like_FMN"/>
    <property type="match status" value="1"/>
</dbReference>
<comment type="caution">
    <text evidence="2">The sequence shown here is derived from an EMBL/GenBank/DDBJ whole genome shotgun (WGS) entry which is preliminary data.</text>
</comment>
<accession>A0ABW0P668</accession>
<reference evidence="3" key="1">
    <citation type="journal article" date="2019" name="Int. J. Syst. Evol. Microbiol.">
        <title>The Global Catalogue of Microorganisms (GCM) 10K type strain sequencing project: providing services to taxonomists for standard genome sequencing and annotation.</title>
        <authorList>
            <consortium name="The Broad Institute Genomics Platform"/>
            <consortium name="The Broad Institute Genome Sequencing Center for Infectious Disease"/>
            <person name="Wu L."/>
            <person name="Ma J."/>
        </authorList>
    </citation>
    <scope>NUCLEOTIDE SEQUENCE [LARGE SCALE GENOMIC DNA]</scope>
    <source>
        <strain evidence="3">CCUG 43117</strain>
    </source>
</reference>
<proteinExistence type="predicted"/>
<dbReference type="PANTHER" id="PTHR22893">
    <property type="entry name" value="NADH OXIDOREDUCTASE-RELATED"/>
    <property type="match status" value="1"/>
</dbReference>